<feature type="non-terminal residue" evidence="2">
    <location>
        <position position="73"/>
    </location>
</feature>
<reference evidence="2 3" key="1">
    <citation type="submission" date="2024-02" db="EMBL/GenBank/DDBJ databases">
        <title>A draft genome for the cacao thread blight pathogen Marasmius crinis-equi.</title>
        <authorList>
            <person name="Cohen S.P."/>
            <person name="Baruah I.K."/>
            <person name="Amoako-Attah I."/>
            <person name="Bukari Y."/>
            <person name="Meinhardt L.W."/>
            <person name="Bailey B.A."/>
        </authorList>
    </citation>
    <scope>NUCLEOTIDE SEQUENCE [LARGE SCALE GENOMIC DNA]</scope>
    <source>
        <strain evidence="2 3">GH-76</strain>
    </source>
</reference>
<dbReference type="EMBL" id="JBAHYK010004146">
    <property type="protein sequence ID" value="KAL0562967.1"/>
    <property type="molecule type" value="Genomic_DNA"/>
</dbReference>
<protein>
    <submittedName>
        <fullName evidence="2">Uncharacterized protein</fullName>
    </submittedName>
</protein>
<evidence type="ECO:0000313" key="3">
    <source>
        <dbReference type="Proteomes" id="UP001465976"/>
    </source>
</evidence>
<sequence length="73" mass="8064">WLLGPPDKLALSSTSLKQSCAAFLYWFSSLSFPILLWVLPCHSWRRATVPYCLGKLTLALGEEQALGEVLVLG</sequence>
<dbReference type="Proteomes" id="UP001465976">
    <property type="component" value="Unassembled WGS sequence"/>
</dbReference>
<keyword evidence="3" id="KW-1185">Reference proteome</keyword>
<feature type="transmembrane region" description="Helical" evidence="1">
    <location>
        <begin position="20"/>
        <end position="39"/>
    </location>
</feature>
<organism evidence="2 3">
    <name type="scientific">Marasmius crinis-equi</name>
    <dbReference type="NCBI Taxonomy" id="585013"/>
    <lineage>
        <taxon>Eukaryota</taxon>
        <taxon>Fungi</taxon>
        <taxon>Dikarya</taxon>
        <taxon>Basidiomycota</taxon>
        <taxon>Agaricomycotina</taxon>
        <taxon>Agaricomycetes</taxon>
        <taxon>Agaricomycetidae</taxon>
        <taxon>Agaricales</taxon>
        <taxon>Marasmiineae</taxon>
        <taxon>Marasmiaceae</taxon>
        <taxon>Marasmius</taxon>
    </lineage>
</organism>
<feature type="non-terminal residue" evidence="2">
    <location>
        <position position="1"/>
    </location>
</feature>
<comment type="caution">
    <text evidence="2">The sequence shown here is derived from an EMBL/GenBank/DDBJ whole genome shotgun (WGS) entry which is preliminary data.</text>
</comment>
<evidence type="ECO:0000313" key="2">
    <source>
        <dbReference type="EMBL" id="KAL0562967.1"/>
    </source>
</evidence>
<keyword evidence="1" id="KW-0472">Membrane</keyword>
<accession>A0ABR3EJA9</accession>
<name>A0ABR3EJA9_9AGAR</name>
<gene>
    <name evidence="2" type="ORF">V5O48_019111</name>
</gene>
<keyword evidence="1" id="KW-1133">Transmembrane helix</keyword>
<keyword evidence="1" id="KW-0812">Transmembrane</keyword>
<evidence type="ECO:0000256" key="1">
    <source>
        <dbReference type="SAM" id="Phobius"/>
    </source>
</evidence>
<proteinExistence type="predicted"/>